<dbReference type="SUPFAM" id="SSF55729">
    <property type="entry name" value="Acyl-CoA N-acyltransferases (Nat)"/>
    <property type="match status" value="1"/>
</dbReference>
<dbReference type="EMBL" id="JBHTLI010000001">
    <property type="protein sequence ID" value="MFD1095560.1"/>
    <property type="molecule type" value="Genomic_DNA"/>
</dbReference>
<dbReference type="InterPro" id="IPR016181">
    <property type="entry name" value="Acyl_CoA_acyltransferase"/>
</dbReference>
<accession>A0ABW3NR98</accession>
<keyword evidence="3" id="KW-1185">Reference proteome</keyword>
<gene>
    <name evidence="2" type="ORF">ACFQ3Q_07370</name>
</gene>
<reference evidence="3" key="1">
    <citation type="journal article" date="2019" name="Int. J. Syst. Evol. Microbiol.">
        <title>The Global Catalogue of Microorganisms (GCM) 10K type strain sequencing project: providing services to taxonomists for standard genome sequencing and annotation.</title>
        <authorList>
            <consortium name="The Broad Institute Genomics Platform"/>
            <consortium name="The Broad Institute Genome Sequencing Center for Infectious Disease"/>
            <person name="Wu L."/>
            <person name="Ma J."/>
        </authorList>
    </citation>
    <scope>NUCLEOTIDE SEQUENCE [LARGE SCALE GENOMIC DNA]</scope>
    <source>
        <strain evidence="3">CCUG 64793</strain>
    </source>
</reference>
<dbReference type="EC" id="2.3.1.-" evidence="2"/>
<sequence length="163" mass="19347">MRISESKILSNLQKKELFGLWNNEYPETLNFTGIEEFEDYLRGLKDHYHILLTHPHKGIVGWYFDFIREDKRWFLLILDSNFQTQGLGSKLLDLAKTKRQELHGWVIPESNLKKSDGRPYGSPIRFYKKQGFDLRNNERLEKQGFSAVKIVWQSSPGFRNKVR</sequence>
<organism evidence="2 3">
    <name type="scientific">Salegentibacter chungangensis</name>
    <dbReference type="NCBI Taxonomy" id="1335724"/>
    <lineage>
        <taxon>Bacteria</taxon>
        <taxon>Pseudomonadati</taxon>
        <taxon>Bacteroidota</taxon>
        <taxon>Flavobacteriia</taxon>
        <taxon>Flavobacteriales</taxon>
        <taxon>Flavobacteriaceae</taxon>
        <taxon>Salegentibacter</taxon>
    </lineage>
</organism>
<dbReference type="Proteomes" id="UP001597131">
    <property type="component" value="Unassembled WGS sequence"/>
</dbReference>
<dbReference type="InterPro" id="IPR000182">
    <property type="entry name" value="GNAT_dom"/>
</dbReference>
<keyword evidence="2" id="KW-0012">Acyltransferase</keyword>
<dbReference type="GO" id="GO:0016746">
    <property type="term" value="F:acyltransferase activity"/>
    <property type="evidence" value="ECO:0007669"/>
    <property type="project" value="UniProtKB-KW"/>
</dbReference>
<dbReference type="Gene3D" id="3.40.630.30">
    <property type="match status" value="1"/>
</dbReference>
<dbReference type="PROSITE" id="PS51186">
    <property type="entry name" value="GNAT"/>
    <property type="match status" value="1"/>
</dbReference>
<proteinExistence type="predicted"/>
<evidence type="ECO:0000259" key="1">
    <source>
        <dbReference type="PROSITE" id="PS51186"/>
    </source>
</evidence>
<dbReference type="RefSeq" id="WP_380744398.1">
    <property type="nucleotide sequence ID" value="NZ_JBHTLI010000001.1"/>
</dbReference>
<protein>
    <submittedName>
        <fullName evidence="2">GNAT family N-acetyltransferase</fullName>
        <ecNumber evidence="2">2.3.1.-</ecNumber>
    </submittedName>
</protein>
<comment type="caution">
    <text evidence="2">The sequence shown here is derived from an EMBL/GenBank/DDBJ whole genome shotgun (WGS) entry which is preliminary data.</text>
</comment>
<evidence type="ECO:0000313" key="3">
    <source>
        <dbReference type="Proteomes" id="UP001597131"/>
    </source>
</evidence>
<evidence type="ECO:0000313" key="2">
    <source>
        <dbReference type="EMBL" id="MFD1095560.1"/>
    </source>
</evidence>
<name>A0ABW3NR98_9FLAO</name>
<dbReference type="Pfam" id="PF13508">
    <property type="entry name" value="Acetyltransf_7"/>
    <property type="match status" value="1"/>
</dbReference>
<feature type="domain" description="N-acetyltransferase" evidence="1">
    <location>
        <begin position="1"/>
        <end position="152"/>
    </location>
</feature>
<keyword evidence="2" id="KW-0808">Transferase</keyword>